<dbReference type="InterPro" id="IPR005846">
    <property type="entry name" value="A-D-PHexomutase_a/b/a-III"/>
</dbReference>
<dbReference type="Pfam" id="PF02880">
    <property type="entry name" value="PGM_PMM_III"/>
    <property type="match status" value="1"/>
</dbReference>
<dbReference type="Pfam" id="PF00408">
    <property type="entry name" value="PGM_PMM_IV"/>
    <property type="match status" value="1"/>
</dbReference>
<gene>
    <name evidence="12" type="ordered locus">Natpe_1272</name>
    <name evidence="13" type="ORF">C488_01584</name>
</gene>
<evidence type="ECO:0000256" key="3">
    <source>
        <dbReference type="ARBA" id="ARBA00022553"/>
    </source>
</evidence>
<dbReference type="EMBL" id="AOIE01000005">
    <property type="protein sequence ID" value="ELY81459.1"/>
    <property type="molecule type" value="Genomic_DNA"/>
</dbReference>
<evidence type="ECO:0000256" key="1">
    <source>
        <dbReference type="ARBA" id="ARBA00001946"/>
    </source>
</evidence>
<dbReference type="CDD" id="cd03087">
    <property type="entry name" value="PGM_like1"/>
    <property type="match status" value="1"/>
</dbReference>
<comment type="cofactor">
    <cofactor evidence="1">
        <name>Mg(2+)</name>
        <dbReference type="ChEBI" id="CHEBI:18420"/>
    </cofactor>
</comment>
<keyword evidence="3" id="KW-0597">Phosphoprotein</keyword>
<evidence type="ECO:0000256" key="6">
    <source>
        <dbReference type="ARBA" id="ARBA00023235"/>
    </source>
</evidence>
<dbReference type="RefSeq" id="WP_006179628.1">
    <property type="nucleotide sequence ID" value="NC_019962.1"/>
</dbReference>
<evidence type="ECO:0000259" key="8">
    <source>
        <dbReference type="Pfam" id="PF00408"/>
    </source>
</evidence>
<dbReference type="PRINTS" id="PR00509">
    <property type="entry name" value="PGMPMM"/>
</dbReference>
<comment type="similarity">
    <text evidence="2 7">Belongs to the phosphohexose mutase family.</text>
</comment>
<dbReference type="AlphaFoldDB" id="L0JKR8"/>
<dbReference type="InterPro" id="IPR005844">
    <property type="entry name" value="A-D-PHexomutase_a/b/a-I"/>
</dbReference>
<keyword evidence="15" id="KW-1185">Reference proteome</keyword>
<keyword evidence="6" id="KW-0413">Isomerase</keyword>
<accession>L0JKR8</accession>
<evidence type="ECO:0000256" key="4">
    <source>
        <dbReference type="ARBA" id="ARBA00022723"/>
    </source>
</evidence>
<reference evidence="13 15" key="3">
    <citation type="journal article" date="2014" name="PLoS Genet.">
        <title>Phylogenetically driven sequencing of extremely halophilic archaea reveals strategies for static and dynamic osmo-response.</title>
        <authorList>
            <person name="Becker E.A."/>
            <person name="Seitzer P.M."/>
            <person name="Tritt A."/>
            <person name="Larsen D."/>
            <person name="Krusor M."/>
            <person name="Yao A.I."/>
            <person name="Wu D."/>
            <person name="Madern D."/>
            <person name="Eisen J.A."/>
            <person name="Darling A.E."/>
            <person name="Facciotti M.T."/>
        </authorList>
    </citation>
    <scope>NUCLEOTIDE SEQUENCE [LARGE SCALE GENOMIC DNA]</scope>
    <source>
        <strain evidence="13 15">DSM 15624</strain>
    </source>
</reference>
<dbReference type="EMBL" id="CP003372">
    <property type="protein sequence ID" value="AGB31177.1"/>
    <property type="molecule type" value="Genomic_DNA"/>
</dbReference>
<dbReference type="Gene3D" id="3.30.310.50">
    <property type="entry name" value="Alpha-D-phosphohexomutase, C-terminal domain"/>
    <property type="match status" value="1"/>
</dbReference>
<dbReference type="STRING" id="797303.Natpe_1272"/>
<dbReference type="GO" id="GO:0000287">
    <property type="term" value="F:magnesium ion binding"/>
    <property type="evidence" value="ECO:0007669"/>
    <property type="project" value="InterPro"/>
</dbReference>
<evidence type="ECO:0000256" key="7">
    <source>
        <dbReference type="RuleBase" id="RU004326"/>
    </source>
</evidence>
<dbReference type="GeneID" id="14334435"/>
<dbReference type="PANTHER" id="PTHR43771">
    <property type="entry name" value="PHOSPHOMANNOMUTASE"/>
    <property type="match status" value="1"/>
</dbReference>
<dbReference type="Proteomes" id="UP000010843">
    <property type="component" value="Chromosome"/>
</dbReference>
<dbReference type="InterPro" id="IPR016055">
    <property type="entry name" value="A-D-PHexomutase_a/b/a-I/II/III"/>
</dbReference>
<keyword evidence="4 7" id="KW-0479">Metal-binding</keyword>
<organism evidence="12 14">
    <name type="scientific">Natrinema pellirubrum (strain DSM 15624 / CIP 106293 / JCM 10476 / NCIMB 786 / 157)</name>
    <dbReference type="NCBI Taxonomy" id="797303"/>
    <lineage>
        <taxon>Archaea</taxon>
        <taxon>Methanobacteriati</taxon>
        <taxon>Methanobacteriota</taxon>
        <taxon>Stenosarchaea group</taxon>
        <taxon>Halobacteria</taxon>
        <taxon>Halobacteriales</taxon>
        <taxon>Natrialbaceae</taxon>
        <taxon>Natrinema</taxon>
    </lineage>
</organism>
<dbReference type="Gene3D" id="3.40.120.10">
    <property type="entry name" value="Alpha-D-Glucose-1,6-Bisphosphate, subunit A, domain 3"/>
    <property type="match status" value="3"/>
</dbReference>
<feature type="domain" description="Alpha-D-phosphohexomutase alpha/beta/alpha" evidence="9">
    <location>
        <begin position="2"/>
        <end position="127"/>
    </location>
</feature>
<dbReference type="PATRIC" id="fig|797303.5.peg.330"/>
<evidence type="ECO:0000259" key="11">
    <source>
        <dbReference type="Pfam" id="PF02880"/>
    </source>
</evidence>
<feature type="domain" description="Alpha-D-phosphohexomutase alpha/beta/alpha" evidence="11">
    <location>
        <begin position="249"/>
        <end position="354"/>
    </location>
</feature>
<feature type="domain" description="Alpha-D-phosphohexomutase C-terminal" evidence="8">
    <location>
        <begin position="361"/>
        <end position="427"/>
    </location>
</feature>
<dbReference type="Pfam" id="PF02878">
    <property type="entry name" value="PGM_PMM_I"/>
    <property type="match status" value="1"/>
</dbReference>
<keyword evidence="5 7" id="KW-0460">Magnesium</keyword>
<evidence type="ECO:0000256" key="2">
    <source>
        <dbReference type="ARBA" id="ARBA00010231"/>
    </source>
</evidence>
<dbReference type="FunFam" id="3.40.120.10:FF:000001">
    <property type="entry name" value="Phosphoglucosamine mutase"/>
    <property type="match status" value="1"/>
</dbReference>
<dbReference type="GO" id="GO:0008966">
    <property type="term" value="F:phosphoglucosamine mutase activity"/>
    <property type="evidence" value="ECO:0007669"/>
    <property type="project" value="InterPro"/>
</dbReference>
<dbReference type="SUPFAM" id="SSF55957">
    <property type="entry name" value="Phosphoglucomutase, C-terminal domain"/>
    <property type="match status" value="1"/>
</dbReference>
<dbReference type="HOGENOM" id="CLU_016950_7_1_2"/>
<dbReference type="InterPro" id="IPR036900">
    <property type="entry name" value="A-D-PHexomutase_C_sf"/>
</dbReference>
<dbReference type="InterPro" id="IPR024086">
    <property type="entry name" value="GlmM_arc-type"/>
</dbReference>
<dbReference type="Proteomes" id="UP000011593">
    <property type="component" value="Unassembled WGS sequence"/>
</dbReference>
<evidence type="ECO:0000313" key="15">
    <source>
        <dbReference type="Proteomes" id="UP000011593"/>
    </source>
</evidence>
<evidence type="ECO:0000259" key="10">
    <source>
        <dbReference type="Pfam" id="PF02879"/>
    </source>
</evidence>
<dbReference type="OrthoDB" id="10363at2157"/>
<dbReference type="NCBIfam" id="TIGR03990">
    <property type="entry name" value="Arch_GlmM"/>
    <property type="match status" value="1"/>
</dbReference>
<dbReference type="SUPFAM" id="SSF53738">
    <property type="entry name" value="Phosphoglucomutase, first 3 domains"/>
    <property type="match status" value="3"/>
</dbReference>
<dbReference type="PANTHER" id="PTHR43771:SF1">
    <property type="entry name" value="PHOSPHOMANNOMUTASE"/>
    <property type="match status" value="1"/>
</dbReference>
<evidence type="ECO:0000313" key="13">
    <source>
        <dbReference type="EMBL" id="ELY81459.1"/>
    </source>
</evidence>
<evidence type="ECO:0000256" key="5">
    <source>
        <dbReference type="ARBA" id="ARBA00022842"/>
    </source>
</evidence>
<evidence type="ECO:0000259" key="9">
    <source>
        <dbReference type="Pfam" id="PF02878"/>
    </source>
</evidence>
<protein>
    <submittedName>
        <fullName evidence="12">Phosphoglucosamine mutase</fullName>
    </submittedName>
</protein>
<evidence type="ECO:0000313" key="12">
    <source>
        <dbReference type="EMBL" id="AGB31177.1"/>
    </source>
</evidence>
<dbReference type="Pfam" id="PF02879">
    <property type="entry name" value="PGM_PMM_II"/>
    <property type="match status" value="1"/>
</dbReference>
<dbReference type="InterPro" id="IPR005845">
    <property type="entry name" value="A-D-PHexomutase_a/b/a-II"/>
</dbReference>
<reference evidence="14" key="2">
    <citation type="submission" date="2012-02" db="EMBL/GenBank/DDBJ databases">
        <title>Complete sequence of chromosome of Natrinema pellirubrum DSM 15624.</title>
        <authorList>
            <person name="Lucas S."/>
            <person name="Han J."/>
            <person name="Lapidus A."/>
            <person name="Cheng J.-F."/>
            <person name="Goodwin L."/>
            <person name="Pitluck S."/>
            <person name="Peters L."/>
            <person name="Teshima H."/>
            <person name="Detter J.C."/>
            <person name="Han C."/>
            <person name="Tapia R."/>
            <person name="Land M."/>
            <person name="Hauser L."/>
            <person name="Kyrpides N."/>
            <person name="Ivanova N."/>
            <person name="Pagani I."/>
            <person name="Sproer C."/>
            <person name="Anderson I."/>
            <person name="Woyke T."/>
        </authorList>
    </citation>
    <scope>NUCLEOTIDE SEQUENCE [LARGE SCALE GENOMIC DNA]</scope>
    <source>
        <strain evidence="14">DSM 15624 / JCM 10476 / NCIMB 786</strain>
    </source>
</reference>
<dbReference type="PROSITE" id="PS00710">
    <property type="entry name" value="PGM_PMM"/>
    <property type="match status" value="1"/>
</dbReference>
<dbReference type="eggNOG" id="arCOG00767">
    <property type="taxonomic scope" value="Archaea"/>
</dbReference>
<name>L0JKR8_NATP1</name>
<dbReference type="GO" id="GO:0005975">
    <property type="term" value="P:carbohydrate metabolic process"/>
    <property type="evidence" value="ECO:0007669"/>
    <property type="project" value="InterPro"/>
</dbReference>
<feature type="domain" description="Alpha-D-phosphohexomutase alpha/beta/alpha" evidence="10">
    <location>
        <begin position="150"/>
        <end position="243"/>
    </location>
</feature>
<proteinExistence type="inferred from homology"/>
<dbReference type="InterPro" id="IPR005841">
    <property type="entry name" value="Alpha-D-phosphohexomutase_SF"/>
</dbReference>
<dbReference type="KEGG" id="npe:Natpe_1272"/>
<reference evidence="12" key="1">
    <citation type="submission" date="2012-02" db="EMBL/GenBank/DDBJ databases">
        <title>Complete sequence of chromosome of Natrinema pellirubrum DSM 15624.</title>
        <authorList>
            <consortium name="US DOE Joint Genome Institute"/>
            <person name="Lucas S."/>
            <person name="Han J."/>
            <person name="Lapidus A."/>
            <person name="Cheng J.-F."/>
            <person name="Goodwin L."/>
            <person name="Pitluck S."/>
            <person name="Peters L."/>
            <person name="Teshima H."/>
            <person name="Detter J.C."/>
            <person name="Han C."/>
            <person name="Tapia R."/>
            <person name="Land M."/>
            <person name="Hauser L."/>
            <person name="Kyrpides N."/>
            <person name="Ivanova N."/>
            <person name="Pagani I."/>
            <person name="Sproer C."/>
            <person name="Anderson I."/>
            <person name="Woyke T."/>
        </authorList>
    </citation>
    <scope>NUCLEOTIDE SEQUENCE</scope>
    <source>
        <strain evidence="12">DSM 15624</strain>
    </source>
</reference>
<evidence type="ECO:0000313" key="14">
    <source>
        <dbReference type="Proteomes" id="UP000010843"/>
    </source>
</evidence>
<dbReference type="InterPro" id="IPR005843">
    <property type="entry name" value="A-D-PHexomutase_C"/>
</dbReference>
<sequence length="441" mass="46467">MFGTSGIRGRVGDEVTAATALEVGRAVASEGYDRVVVGRDVRESGAMLVDAVAAGLCECGADVVTVGVEATPTVARAIDHLEADAGVVITASHNPATDNGIKLWTPSGKAFGPDQRDAIERRVREDDYELADWEGIGDRTHRAGVRDHHADALSEAIDLERTPSVVVDIGNGTGGVTASVLDELGCQVRTLNGQRDGSFPGRPSEPTAETLETLSTLVAETDAEIGLAHDGDADRMLAVDETGAFVPKDVLLALFARDAAGEGERVAAPVDTSLAVDDALAAVGASVTRTRVGDVYVAERTTEPDVVFGGEPSGAWIWPTETRCPDGPLAACKLVELVADQGSLSDLVGEIERYPIRRTSVEVEDKRAAMAAVRRRVDERYDEVDTLDGVRVETEAGWFLLRASGTQPLIRVTAEARSPADADDLFDTAQSLLAEAIPSSA</sequence>
<dbReference type="InterPro" id="IPR016066">
    <property type="entry name" value="A-D-PHexomutase_CS"/>
</dbReference>